<dbReference type="EMBL" id="CM009749">
    <property type="protein sequence ID" value="PUZ73835.1"/>
    <property type="molecule type" value="Genomic_DNA"/>
</dbReference>
<dbReference type="Proteomes" id="UP000244336">
    <property type="component" value="Chromosome 1"/>
</dbReference>
<gene>
    <name evidence="2" type="ORF">GQ55_1G019600</name>
</gene>
<feature type="coiled-coil region" evidence="1">
    <location>
        <begin position="147"/>
        <end position="237"/>
    </location>
</feature>
<sequence length="262" mass="27726">MAAAIACRKRAATPFLDEVILAPPHLAKRGRFSPCPGAAAAQRPPLAVDPLDALRRVFPDAGPGELEACFAASGRDVHATVEACRARQRQAREREAAAAARVASAAARADGGGMEECAGVLVEQMSVAADVADARGRASLILKLVESAVASRAAAAAEAQAAALREENAALKARAEELERDNGVLRRGVAAQHRRQEELERDNGVLKRGVATLHRRQEEAERAAEELKKKVAELAAANYALGVQARGADSCRFQVFRGPDVF</sequence>
<dbReference type="Gramene" id="PUZ73835">
    <property type="protein sequence ID" value="PUZ73835"/>
    <property type="gene ID" value="GQ55_1G019600"/>
</dbReference>
<dbReference type="PANTHER" id="PTHR31245">
    <property type="entry name" value="UBIQUITIN SYSTEM COMPONENT CUE PROTEIN"/>
    <property type="match status" value="1"/>
</dbReference>
<name>A0A2T7F185_9POAL</name>
<keyword evidence="1" id="KW-0175">Coiled coil</keyword>
<dbReference type="PANTHER" id="PTHR31245:SF2">
    <property type="entry name" value="OS06G0642650 PROTEIN"/>
    <property type="match status" value="1"/>
</dbReference>
<evidence type="ECO:0000256" key="1">
    <source>
        <dbReference type="SAM" id="Coils"/>
    </source>
</evidence>
<reference evidence="2 3" key="1">
    <citation type="submission" date="2018-04" db="EMBL/GenBank/DDBJ databases">
        <title>WGS assembly of Panicum hallii var. hallii HAL2.</title>
        <authorList>
            <person name="Lovell J."/>
            <person name="Jenkins J."/>
            <person name="Lowry D."/>
            <person name="Mamidi S."/>
            <person name="Sreedasyam A."/>
            <person name="Weng X."/>
            <person name="Barry K."/>
            <person name="Bonette J."/>
            <person name="Campitelli B."/>
            <person name="Daum C."/>
            <person name="Gordon S."/>
            <person name="Gould B."/>
            <person name="Lipzen A."/>
            <person name="MacQueen A."/>
            <person name="Palacio-Mejia J."/>
            <person name="Plott C."/>
            <person name="Shakirov E."/>
            <person name="Shu S."/>
            <person name="Yoshinaga Y."/>
            <person name="Zane M."/>
            <person name="Rokhsar D."/>
            <person name="Grimwood J."/>
            <person name="Schmutz J."/>
            <person name="Juenger T."/>
        </authorList>
    </citation>
    <scope>NUCLEOTIDE SEQUENCE [LARGE SCALE GENOMIC DNA]</scope>
    <source>
        <strain evidence="3">cv. HAL2</strain>
    </source>
</reference>
<dbReference type="AlphaFoldDB" id="A0A2T7F185"/>
<dbReference type="OrthoDB" id="667102at2759"/>
<accession>A0A2T7F185</accession>
<evidence type="ECO:0000313" key="3">
    <source>
        <dbReference type="Proteomes" id="UP000244336"/>
    </source>
</evidence>
<dbReference type="STRING" id="1504633.A0A2T7F185"/>
<proteinExistence type="predicted"/>
<evidence type="ECO:0008006" key="4">
    <source>
        <dbReference type="Google" id="ProtNLM"/>
    </source>
</evidence>
<evidence type="ECO:0000313" key="2">
    <source>
        <dbReference type="EMBL" id="PUZ73835.1"/>
    </source>
</evidence>
<keyword evidence="3" id="KW-1185">Reference proteome</keyword>
<protein>
    <recommendedName>
        <fullName evidence="4">CUE domain-containing protein</fullName>
    </recommendedName>
</protein>
<organism evidence="2 3">
    <name type="scientific">Panicum hallii var. hallii</name>
    <dbReference type="NCBI Taxonomy" id="1504633"/>
    <lineage>
        <taxon>Eukaryota</taxon>
        <taxon>Viridiplantae</taxon>
        <taxon>Streptophyta</taxon>
        <taxon>Embryophyta</taxon>
        <taxon>Tracheophyta</taxon>
        <taxon>Spermatophyta</taxon>
        <taxon>Magnoliopsida</taxon>
        <taxon>Liliopsida</taxon>
        <taxon>Poales</taxon>
        <taxon>Poaceae</taxon>
        <taxon>PACMAD clade</taxon>
        <taxon>Panicoideae</taxon>
        <taxon>Panicodae</taxon>
        <taxon>Paniceae</taxon>
        <taxon>Panicinae</taxon>
        <taxon>Panicum</taxon>
        <taxon>Panicum sect. Panicum</taxon>
    </lineage>
</organism>